<reference evidence="1 2" key="1">
    <citation type="journal article" date="2018" name="Int. J. Syst. Evol. Microbiol.">
        <title>Flavobacterium chryseum sp. nov. and Flavobacterium psychroterrae sp. nov., novel environmental bacteria isolated from Antarctica.</title>
        <authorList>
            <person name="Kralova S."/>
            <person name="Svec P."/>
            <person name="Busse H.J."/>
            <person name="Stankova E."/>
            <person name="Vaczi P."/>
            <person name="Sedlacek I."/>
        </authorList>
    </citation>
    <scope>NUCLEOTIDE SEQUENCE [LARGE SCALE GENOMIC DNA]</scope>
    <source>
        <strain evidence="1 2">CCM 8827</strain>
    </source>
</reference>
<proteinExistence type="predicted"/>
<accession>A0ABS5PB61</accession>
<evidence type="ECO:0000313" key="1">
    <source>
        <dbReference type="EMBL" id="MBS7231128.1"/>
    </source>
</evidence>
<dbReference type="Proteomes" id="UP000722625">
    <property type="component" value="Unassembled WGS sequence"/>
</dbReference>
<sequence>MQEVNVANDDRTRKLLLGLLLDGVGMISFTIPLLGEFSDVIWAPVAAFIMTRMYKGRVGRVASVLTFIEEALPFTDIIPSFTITWIYTYYFQRNNNDA</sequence>
<gene>
    <name evidence="1" type="ORF">KHA90_08830</name>
</gene>
<name>A0ABS5PB61_9FLAO</name>
<dbReference type="EMBL" id="JAGYVZ010000006">
    <property type="protein sequence ID" value="MBS7231128.1"/>
    <property type="molecule type" value="Genomic_DNA"/>
</dbReference>
<organism evidence="1 2">
    <name type="scientific">Flavobacterium psychroterrae</name>
    <dbReference type="NCBI Taxonomy" id="2133767"/>
    <lineage>
        <taxon>Bacteria</taxon>
        <taxon>Pseudomonadati</taxon>
        <taxon>Bacteroidota</taxon>
        <taxon>Flavobacteriia</taxon>
        <taxon>Flavobacteriales</taxon>
        <taxon>Flavobacteriaceae</taxon>
        <taxon>Flavobacterium</taxon>
    </lineage>
</organism>
<protein>
    <submittedName>
        <fullName evidence="1">Uncharacterized protein</fullName>
    </submittedName>
</protein>
<comment type="caution">
    <text evidence="1">The sequence shown here is derived from an EMBL/GenBank/DDBJ whole genome shotgun (WGS) entry which is preliminary data.</text>
</comment>
<dbReference type="RefSeq" id="WP_213298020.1">
    <property type="nucleotide sequence ID" value="NZ_JAGYVZ010000006.1"/>
</dbReference>
<evidence type="ECO:0000313" key="2">
    <source>
        <dbReference type="Proteomes" id="UP000722625"/>
    </source>
</evidence>
<keyword evidence="2" id="KW-1185">Reference proteome</keyword>